<dbReference type="RefSeq" id="WP_146616307.1">
    <property type="nucleotide sequence ID" value="NZ_QLMA01000009.1"/>
</dbReference>
<reference evidence="2 3" key="1">
    <citation type="submission" date="2018-06" db="EMBL/GenBank/DDBJ databases">
        <title>Genomic Encyclopedia of Archaeal and Bacterial Type Strains, Phase II (KMG-II): from individual species to whole genera.</title>
        <authorList>
            <person name="Goeker M."/>
        </authorList>
    </citation>
    <scope>NUCLEOTIDE SEQUENCE [LARGE SCALE GENOMIC DNA]</scope>
    <source>
        <strain evidence="2 3">DSM 29821</strain>
    </source>
</reference>
<gene>
    <name evidence="2" type="ORF">CLV59_109252</name>
</gene>
<accession>A0A327VQ06</accession>
<sequence>MKRTLYLLWMLMAFRVQAQVTMTPQLPSGGVLLKAQLWNVVLVSGSQVPVGARVAVRLMDATTNQPVLTGISNEIMLTRGARQLQASDLGPIQYEYLSTSIDRSPTALLPAGNYLACYSLSLSDNKQQQQFGDDCIPFVVEPVSPPLLNMPSNESLLEERYPQFTWLPPVPASMFSDLNYDMVITRVREGQSPQEAVQQNIPVYRGTYLKNMFVNYPPAAAPLDTGVTYAWTVTARNGKLFAAQTEVWTFRMKNNVVRPEDNNDAFVRLRMELDAAMVHVSGTLKVAYVNMSGEKEVRYELLSLKNNKVIDEGKLPVVPGENYLVAPLKKRMQDGEIYLFRIENSRGEHWQIKLTYSAAK</sequence>
<comment type="caution">
    <text evidence="2">The sequence shown here is derived from an EMBL/GenBank/DDBJ whole genome shotgun (WGS) entry which is preliminary data.</text>
</comment>
<dbReference type="AlphaFoldDB" id="A0A327VQ06"/>
<dbReference type="InterPro" id="IPR013783">
    <property type="entry name" value="Ig-like_fold"/>
</dbReference>
<name>A0A327VQ06_9BACT</name>
<feature type="signal peptide" evidence="1">
    <location>
        <begin position="1"/>
        <end position="18"/>
    </location>
</feature>
<dbReference type="Gene3D" id="2.60.40.10">
    <property type="entry name" value="Immunoglobulins"/>
    <property type="match status" value="1"/>
</dbReference>
<proteinExistence type="predicted"/>
<protein>
    <submittedName>
        <fullName evidence="2">Uncharacterized protein</fullName>
    </submittedName>
</protein>
<keyword evidence="3" id="KW-1185">Reference proteome</keyword>
<evidence type="ECO:0000313" key="3">
    <source>
        <dbReference type="Proteomes" id="UP000249819"/>
    </source>
</evidence>
<feature type="chain" id="PRO_5016234803" evidence="1">
    <location>
        <begin position="19"/>
        <end position="360"/>
    </location>
</feature>
<keyword evidence="1" id="KW-0732">Signal</keyword>
<evidence type="ECO:0000313" key="2">
    <source>
        <dbReference type="EMBL" id="RAJ75638.1"/>
    </source>
</evidence>
<dbReference type="Proteomes" id="UP000249819">
    <property type="component" value="Unassembled WGS sequence"/>
</dbReference>
<dbReference type="EMBL" id="QLMA01000009">
    <property type="protein sequence ID" value="RAJ75638.1"/>
    <property type="molecule type" value="Genomic_DNA"/>
</dbReference>
<evidence type="ECO:0000256" key="1">
    <source>
        <dbReference type="SAM" id="SignalP"/>
    </source>
</evidence>
<organism evidence="2 3">
    <name type="scientific">Chitinophaga dinghuensis</name>
    <dbReference type="NCBI Taxonomy" id="1539050"/>
    <lineage>
        <taxon>Bacteria</taxon>
        <taxon>Pseudomonadati</taxon>
        <taxon>Bacteroidota</taxon>
        <taxon>Chitinophagia</taxon>
        <taxon>Chitinophagales</taxon>
        <taxon>Chitinophagaceae</taxon>
        <taxon>Chitinophaga</taxon>
    </lineage>
</organism>
<dbReference type="OrthoDB" id="633506at2"/>